<accession>A0A6G1H322</accession>
<dbReference type="GO" id="GO:0031267">
    <property type="term" value="F:small GTPase binding"/>
    <property type="evidence" value="ECO:0007669"/>
    <property type="project" value="TreeGrafter"/>
</dbReference>
<dbReference type="GO" id="GO:0005085">
    <property type="term" value="F:guanyl-nucleotide exchange factor activity"/>
    <property type="evidence" value="ECO:0007669"/>
    <property type="project" value="TreeGrafter"/>
</dbReference>
<dbReference type="EMBL" id="ML977151">
    <property type="protein sequence ID" value="KAF1987623.1"/>
    <property type="molecule type" value="Genomic_DNA"/>
</dbReference>
<dbReference type="Pfam" id="PF04603">
    <property type="entry name" value="Mog1"/>
    <property type="match status" value="1"/>
</dbReference>
<comment type="similarity">
    <text evidence="1">Belongs to the MOG1 family.</text>
</comment>
<evidence type="ECO:0000256" key="1">
    <source>
        <dbReference type="ARBA" id="ARBA00010307"/>
    </source>
</evidence>
<name>A0A6G1H322_9PEZI</name>
<keyword evidence="3" id="KW-0653">Protein transport</keyword>
<evidence type="ECO:0000256" key="3">
    <source>
        <dbReference type="ARBA" id="ARBA00022927"/>
    </source>
</evidence>
<evidence type="ECO:0000313" key="4">
    <source>
        <dbReference type="EMBL" id="KAF1987623.1"/>
    </source>
</evidence>
<dbReference type="PANTHER" id="PTHR15837:SF0">
    <property type="entry name" value="RAN GUANINE NUCLEOTIDE RELEASE FACTOR"/>
    <property type="match status" value="1"/>
</dbReference>
<sequence length="203" mass="22492">MPFEFHTIPLFGGAITVDLPKTFLDSSNIRQIPDHQEVYLDLNGLTNVIFEINERVTPPDASTDEEAIRYHLHDIAGETGDVIEVWGDVEKRDGGKVGPHPVLTLLATASATPHSTTKLSPQDFTPTFLTLIRLEKQETDIVLAVNVPHAKGEYEMEDIDLANGKLGPLVEAAKEVKERILASFEVKDWGLFGGCEDEQDMKE</sequence>
<organism evidence="4 5">
    <name type="scientific">Aulographum hederae CBS 113979</name>
    <dbReference type="NCBI Taxonomy" id="1176131"/>
    <lineage>
        <taxon>Eukaryota</taxon>
        <taxon>Fungi</taxon>
        <taxon>Dikarya</taxon>
        <taxon>Ascomycota</taxon>
        <taxon>Pezizomycotina</taxon>
        <taxon>Dothideomycetes</taxon>
        <taxon>Pleosporomycetidae</taxon>
        <taxon>Aulographales</taxon>
        <taxon>Aulographaceae</taxon>
    </lineage>
</organism>
<proteinExistence type="inferred from homology"/>
<evidence type="ECO:0000256" key="2">
    <source>
        <dbReference type="ARBA" id="ARBA00022448"/>
    </source>
</evidence>
<protein>
    <submittedName>
        <fullName evidence="4">Mog1p/PsbP-like protein</fullName>
    </submittedName>
</protein>
<dbReference type="GO" id="GO:0006606">
    <property type="term" value="P:protein import into nucleus"/>
    <property type="evidence" value="ECO:0007669"/>
    <property type="project" value="TreeGrafter"/>
</dbReference>
<keyword evidence="5" id="KW-1185">Reference proteome</keyword>
<evidence type="ECO:0000313" key="5">
    <source>
        <dbReference type="Proteomes" id="UP000800041"/>
    </source>
</evidence>
<dbReference type="PANTHER" id="PTHR15837">
    <property type="entry name" value="RAN GUANINE NUCLEOTIDE RELEASE FACTOR"/>
    <property type="match status" value="1"/>
</dbReference>
<dbReference type="GO" id="GO:0005634">
    <property type="term" value="C:nucleus"/>
    <property type="evidence" value="ECO:0007669"/>
    <property type="project" value="TreeGrafter"/>
</dbReference>
<dbReference type="InterPro" id="IPR007681">
    <property type="entry name" value="Mog1"/>
</dbReference>
<dbReference type="OrthoDB" id="10255285at2759"/>
<dbReference type="InterPro" id="IPR016123">
    <property type="entry name" value="Mog1/PsbP_a/b/a-sand"/>
</dbReference>
<dbReference type="Gene3D" id="3.40.1000.10">
    <property type="entry name" value="Mog1/PsbP, alpha/beta/alpha sandwich"/>
    <property type="match status" value="1"/>
</dbReference>
<gene>
    <name evidence="4" type="ORF">K402DRAFT_419996</name>
</gene>
<dbReference type="Proteomes" id="UP000800041">
    <property type="component" value="Unassembled WGS sequence"/>
</dbReference>
<dbReference type="AlphaFoldDB" id="A0A6G1H322"/>
<dbReference type="SUPFAM" id="SSF55724">
    <property type="entry name" value="Mog1p/PsbP-like"/>
    <property type="match status" value="1"/>
</dbReference>
<keyword evidence="2" id="KW-0813">Transport</keyword>
<reference evidence="4" key="1">
    <citation type="journal article" date="2020" name="Stud. Mycol.">
        <title>101 Dothideomycetes genomes: a test case for predicting lifestyles and emergence of pathogens.</title>
        <authorList>
            <person name="Haridas S."/>
            <person name="Albert R."/>
            <person name="Binder M."/>
            <person name="Bloem J."/>
            <person name="Labutti K."/>
            <person name="Salamov A."/>
            <person name="Andreopoulos B."/>
            <person name="Baker S."/>
            <person name="Barry K."/>
            <person name="Bills G."/>
            <person name="Bluhm B."/>
            <person name="Cannon C."/>
            <person name="Castanera R."/>
            <person name="Culley D."/>
            <person name="Daum C."/>
            <person name="Ezra D."/>
            <person name="Gonzalez J."/>
            <person name="Henrissat B."/>
            <person name="Kuo A."/>
            <person name="Liang C."/>
            <person name="Lipzen A."/>
            <person name="Lutzoni F."/>
            <person name="Magnuson J."/>
            <person name="Mondo S."/>
            <person name="Nolan M."/>
            <person name="Ohm R."/>
            <person name="Pangilinan J."/>
            <person name="Park H.-J."/>
            <person name="Ramirez L."/>
            <person name="Alfaro M."/>
            <person name="Sun H."/>
            <person name="Tritt A."/>
            <person name="Yoshinaga Y."/>
            <person name="Zwiers L.-H."/>
            <person name="Turgeon B."/>
            <person name="Goodwin S."/>
            <person name="Spatafora J."/>
            <person name="Crous P."/>
            <person name="Grigoriev I."/>
        </authorList>
    </citation>
    <scope>NUCLEOTIDE SEQUENCE</scope>
    <source>
        <strain evidence="4">CBS 113979</strain>
    </source>
</reference>